<reference evidence="2 3" key="1">
    <citation type="submission" date="2024-02" db="EMBL/GenBank/DDBJ databases">
        <title>Deinococcus xinjiangensis NBRC 107630.</title>
        <authorList>
            <person name="Ichikawa N."/>
            <person name="Katano-Makiyama Y."/>
            <person name="Hidaka K."/>
        </authorList>
    </citation>
    <scope>NUCLEOTIDE SEQUENCE [LARGE SCALE GENOMIC DNA]</scope>
    <source>
        <strain evidence="2 3">NBRC 107630</strain>
    </source>
</reference>
<dbReference type="SUPFAM" id="SSF53448">
    <property type="entry name" value="Nucleotide-diphospho-sugar transferases"/>
    <property type="match status" value="1"/>
</dbReference>
<dbReference type="Pfam" id="PF00535">
    <property type="entry name" value="Glycos_transf_2"/>
    <property type="match status" value="1"/>
</dbReference>
<dbReference type="CDD" id="cd00761">
    <property type="entry name" value="Glyco_tranf_GTA_type"/>
    <property type="match status" value="1"/>
</dbReference>
<dbReference type="RefSeq" id="WP_353541868.1">
    <property type="nucleotide sequence ID" value="NZ_BAABRN010000015.1"/>
</dbReference>
<keyword evidence="3" id="KW-1185">Reference proteome</keyword>
<accession>A0ABP9VB01</accession>
<name>A0ABP9VB01_9DEIO</name>
<dbReference type="InterPro" id="IPR001173">
    <property type="entry name" value="Glyco_trans_2-like"/>
</dbReference>
<dbReference type="InterPro" id="IPR029044">
    <property type="entry name" value="Nucleotide-diphossugar_trans"/>
</dbReference>
<evidence type="ECO:0000259" key="1">
    <source>
        <dbReference type="Pfam" id="PF00535"/>
    </source>
</evidence>
<evidence type="ECO:0000313" key="2">
    <source>
        <dbReference type="EMBL" id="GAA5501896.1"/>
    </source>
</evidence>
<dbReference type="EMBL" id="BAABRN010000015">
    <property type="protein sequence ID" value="GAA5501896.1"/>
    <property type="molecule type" value="Genomic_DNA"/>
</dbReference>
<dbReference type="Proteomes" id="UP001458946">
    <property type="component" value="Unassembled WGS sequence"/>
</dbReference>
<gene>
    <name evidence="2" type="primary">crtQ_1</name>
    <name evidence="2" type="ORF">Dxin01_01635</name>
</gene>
<organism evidence="2 3">
    <name type="scientific">Deinococcus xinjiangensis</name>
    <dbReference type="NCBI Taxonomy" id="457454"/>
    <lineage>
        <taxon>Bacteria</taxon>
        <taxon>Thermotogati</taxon>
        <taxon>Deinococcota</taxon>
        <taxon>Deinococci</taxon>
        <taxon>Deinococcales</taxon>
        <taxon>Deinococcaceae</taxon>
        <taxon>Deinococcus</taxon>
    </lineage>
</organism>
<protein>
    <submittedName>
        <fullName evidence="2">4,4'-diaponeurosporenoate glycosyltransferase</fullName>
    </submittedName>
</protein>
<dbReference type="PANTHER" id="PTHR43646:SF3">
    <property type="entry name" value="SLR1566 PROTEIN"/>
    <property type="match status" value="1"/>
</dbReference>
<proteinExistence type="predicted"/>
<dbReference type="PANTHER" id="PTHR43646">
    <property type="entry name" value="GLYCOSYLTRANSFERASE"/>
    <property type="match status" value="1"/>
</dbReference>
<sequence>MSRLATGVLLLKLGVLLLNFRTFPRLKAALMNDLAARVSILVPARDEADNLRRTLPLLLAQGAAEVIVLDDGSADNTAAIAQALGAKVLAGQPLPAGWGGKNWACQQLAQAATGDLLLFTDADVDWERGALAAALAELQRTEADLLSVWPRQHNVMAGERLLTPLLDDLLLCYFPAPIAALPLKDASAAIGQVMLFRRAAYERLGGHAAVRSALMEDMALARALKGLGGKLAVALGAEWLSVRMYRDYPQSVAGLAKMTLPFHRGWRAALPLTLALHVLVYTLPLLRFQPVPLVLALLEGLLVRQLVGRTKAADRAEVLLTPLLPLLAAPVYWQAAQKKVRWKGREYDTAGDEPA</sequence>
<evidence type="ECO:0000313" key="3">
    <source>
        <dbReference type="Proteomes" id="UP001458946"/>
    </source>
</evidence>
<comment type="caution">
    <text evidence="2">The sequence shown here is derived from an EMBL/GenBank/DDBJ whole genome shotgun (WGS) entry which is preliminary data.</text>
</comment>
<dbReference type="Gene3D" id="3.90.550.10">
    <property type="entry name" value="Spore Coat Polysaccharide Biosynthesis Protein SpsA, Chain A"/>
    <property type="match status" value="1"/>
</dbReference>
<feature type="domain" description="Glycosyltransferase 2-like" evidence="1">
    <location>
        <begin position="39"/>
        <end position="204"/>
    </location>
</feature>